<dbReference type="Pfam" id="PF21889">
    <property type="entry name" value="TPR1-like_2nd"/>
    <property type="match status" value="1"/>
</dbReference>
<protein>
    <submittedName>
        <fullName evidence="3">Transducin family protein / WD-40 repeat family protein</fullName>
    </submittedName>
</protein>
<dbReference type="AlphaFoldDB" id="A0A5A7Q399"/>
<dbReference type="PANTHER" id="PTHR44083:SF45">
    <property type="entry name" value="TOPLESS-RELATED PROTEIN 1"/>
    <property type="match status" value="1"/>
</dbReference>
<feature type="domain" description="TPR1-like CTLH-containing" evidence="2">
    <location>
        <begin position="29"/>
        <end position="62"/>
    </location>
</feature>
<dbReference type="PANTHER" id="PTHR44083">
    <property type="entry name" value="TOPLESS-RELATED PROTEIN 1-RELATED"/>
    <property type="match status" value="1"/>
</dbReference>
<evidence type="ECO:0000313" key="4">
    <source>
        <dbReference type="Proteomes" id="UP000325081"/>
    </source>
</evidence>
<dbReference type="InterPro" id="IPR027728">
    <property type="entry name" value="Topless_fam"/>
</dbReference>
<dbReference type="OrthoDB" id="1602884at2759"/>
<keyword evidence="4" id="KW-1185">Reference proteome</keyword>
<organism evidence="3 4">
    <name type="scientific">Striga asiatica</name>
    <name type="common">Asiatic witchweed</name>
    <name type="synonym">Buchnera asiatica</name>
    <dbReference type="NCBI Taxonomy" id="4170"/>
    <lineage>
        <taxon>Eukaryota</taxon>
        <taxon>Viridiplantae</taxon>
        <taxon>Streptophyta</taxon>
        <taxon>Embryophyta</taxon>
        <taxon>Tracheophyta</taxon>
        <taxon>Spermatophyta</taxon>
        <taxon>Magnoliopsida</taxon>
        <taxon>eudicotyledons</taxon>
        <taxon>Gunneridae</taxon>
        <taxon>Pentapetalae</taxon>
        <taxon>asterids</taxon>
        <taxon>lamiids</taxon>
        <taxon>Lamiales</taxon>
        <taxon>Orobanchaceae</taxon>
        <taxon>Buchnereae</taxon>
        <taxon>Striga</taxon>
    </lineage>
</organism>
<dbReference type="InterPro" id="IPR054080">
    <property type="entry name" value="TPR1-like_2nd"/>
</dbReference>
<evidence type="ECO:0000313" key="3">
    <source>
        <dbReference type="EMBL" id="GER39356.1"/>
    </source>
</evidence>
<evidence type="ECO:0000259" key="1">
    <source>
        <dbReference type="Pfam" id="PF21359"/>
    </source>
</evidence>
<accession>A0A5A7Q399</accession>
<sequence>MLIQMVVAELEARKQVPAYNGQSRGILYEQLSKYGDTKSARAIMLVELKKLIEENPLFRKKLQFLNLKNSRLRTLINQSLNWQHQLCKTSRLNPDIRTLFVDHSCGSKMEHVLPHQLIIPCLAGLCRNPVAFLFSPYQPAPAPVLTLFAGWMSNPPTGVIRRFLVGPLFLVLHQFQPYQPAPAPVLTLFAGWMSNPPTGSHPAVSGGPIVLGAPPIPASSCLNDLTICCILQLPLSTQGHHQQIPLNFHLLTHEHPSKNTRQLRISDHVNLPVNVLPLYVDNSVGTNLRDFGLWEVGSRERLVLRNSKEFSDLIKVHWLNVLQQHYPRSSLVAKRSFFATMVVDAVIAISHWK</sequence>
<dbReference type="GO" id="GO:0006355">
    <property type="term" value="P:regulation of DNA-templated transcription"/>
    <property type="evidence" value="ECO:0007669"/>
    <property type="project" value="InterPro"/>
</dbReference>
<name>A0A5A7Q399_STRAF</name>
<gene>
    <name evidence="3" type="ORF">STAS_15966</name>
</gene>
<dbReference type="Proteomes" id="UP000325081">
    <property type="component" value="Unassembled WGS sequence"/>
</dbReference>
<proteinExistence type="predicted"/>
<reference evidence="4" key="1">
    <citation type="journal article" date="2019" name="Curr. Biol.">
        <title>Genome Sequence of Striga asiatica Provides Insight into the Evolution of Plant Parasitism.</title>
        <authorList>
            <person name="Yoshida S."/>
            <person name="Kim S."/>
            <person name="Wafula E.K."/>
            <person name="Tanskanen J."/>
            <person name="Kim Y.M."/>
            <person name="Honaas L."/>
            <person name="Yang Z."/>
            <person name="Spallek T."/>
            <person name="Conn C.E."/>
            <person name="Ichihashi Y."/>
            <person name="Cheong K."/>
            <person name="Cui S."/>
            <person name="Der J.P."/>
            <person name="Gundlach H."/>
            <person name="Jiao Y."/>
            <person name="Hori C."/>
            <person name="Ishida J.K."/>
            <person name="Kasahara H."/>
            <person name="Kiba T."/>
            <person name="Kim M.S."/>
            <person name="Koo N."/>
            <person name="Laohavisit A."/>
            <person name="Lee Y.H."/>
            <person name="Lumba S."/>
            <person name="McCourt P."/>
            <person name="Mortimer J.C."/>
            <person name="Mutuku J.M."/>
            <person name="Nomura T."/>
            <person name="Sasaki-Sekimoto Y."/>
            <person name="Seto Y."/>
            <person name="Wang Y."/>
            <person name="Wakatake T."/>
            <person name="Sakakibara H."/>
            <person name="Demura T."/>
            <person name="Yamaguchi S."/>
            <person name="Yoneyama K."/>
            <person name="Manabe R.I."/>
            <person name="Nelson D.C."/>
            <person name="Schulman A.H."/>
            <person name="Timko M.P."/>
            <person name="dePamphilis C.W."/>
            <person name="Choi D."/>
            <person name="Shirasu K."/>
        </authorList>
    </citation>
    <scope>NUCLEOTIDE SEQUENCE [LARGE SCALE GENOMIC DNA]</scope>
    <source>
        <strain evidence="4">cv. UVA1</strain>
    </source>
</reference>
<evidence type="ECO:0000259" key="2">
    <source>
        <dbReference type="Pfam" id="PF21889"/>
    </source>
</evidence>
<feature type="domain" description="TOPLESS zinc finger" evidence="1">
    <location>
        <begin position="66"/>
        <end position="105"/>
    </location>
</feature>
<comment type="caution">
    <text evidence="3">The sequence shown here is derived from an EMBL/GenBank/DDBJ whole genome shotgun (WGS) entry which is preliminary data.</text>
</comment>
<dbReference type="EMBL" id="BKCP01005627">
    <property type="protein sequence ID" value="GER39356.1"/>
    <property type="molecule type" value="Genomic_DNA"/>
</dbReference>
<dbReference type="Pfam" id="PF21359">
    <property type="entry name" value="zf_topless"/>
    <property type="match status" value="1"/>
</dbReference>
<dbReference type="InterPro" id="IPR048419">
    <property type="entry name" value="Topless_Znf"/>
</dbReference>